<accession>A0ABR5AQS6</accession>
<organism evidence="1 2">
    <name type="scientific">Bacillus badius</name>
    <dbReference type="NCBI Taxonomy" id="1455"/>
    <lineage>
        <taxon>Bacteria</taxon>
        <taxon>Bacillati</taxon>
        <taxon>Bacillota</taxon>
        <taxon>Bacilli</taxon>
        <taxon>Bacillales</taxon>
        <taxon>Bacillaceae</taxon>
        <taxon>Pseudobacillus</taxon>
    </lineage>
</organism>
<dbReference type="EMBL" id="JXLP01000018">
    <property type="protein sequence ID" value="KIL77105.1"/>
    <property type="molecule type" value="Genomic_DNA"/>
</dbReference>
<gene>
    <name evidence="1" type="ORF">SD77_1857</name>
</gene>
<proteinExistence type="predicted"/>
<name>A0ABR5AQS6_BACBA</name>
<dbReference type="GeneID" id="92778727"/>
<dbReference type="Proteomes" id="UP000031982">
    <property type="component" value="Unassembled WGS sequence"/>
</dbReference>
<evidence type="ECO:0000313" key="2">
    <source>
        <dbReference type="Proteomes" id="UP000031982"/>
    </source>
</evidence>
<sequence>MEVQKMDTNKTDFKETDFKEEELVKFLVSKNHKKENAEKFFARLKEKTINGYTYDDILTAVERSLNDCQKAICDEPYIWAVGKLERLLEAKVKGKKDSIVSNSAKQPKSKKIIREETLPDWFYELKEDERKEKRRT</sequence>
<keyword evidence="2" id="KW-1185">Reference proteome</keyword>
<protein>
    <submittedName>
        <fullName evidence="1">Uncharacterized protein</fullName>
    </submittedName>
</protein>
<dbReference type="RefSeq" id="WP_125474333.1">
    <property type="nucleotide sequence ID" value="NZ_JARTHD010000042.1"/>
</dbReference>
<comment type="caution">
    <text evidence="1">The sequence shown here is derived from an EMBL/GenBank/DDBJ whole genome shotgun (WGS) entry which is preliminary data.</text>
</comment>
<evidence type="ECO:0000313" key="1">
    <source>
        <dbReference type="EMBL" id="KIL77105.1"/>
    </source>
</evidence>
<reference evidence="1 2" key="1">
    <citation type="submission" date="2015-01" db="EMBL/GenBank/DDBJ databases">
        <title>Genome Assembly of Bacillus badius MTCC 1458.</title>
        <authorList>
            <person name="Verma A."/>
            <person name="Khatri I."/>
            <person name="Mual P."/>
            <person name="Subramanian S."/>
            <person name="Krishnamurthi S."/>
        </authorList>
    </citation>
    <scope>NUCLEOTIDE SEQUENCE [LARGE SCALE GENOMIC DNA]</scope>
    <source>
        <strain evidence="1 2">MTCC 1458</strain>
    </source>
</reference>